<dbReference type="Pfam" id="PF07690">
    <property type="entry name" value="MFS_1"/>
    <property type="match status" value="1"/>
</dbReference>
<name>A0A0C3F0A9_PILCF</name>
<sequence>MAGAHSYASLIVCRLFVGLGESLFSQSVALHYSLWYKKDEIAKRLAFFIGAGVTAGAFGGLIAFGVQHVTGSISTWRILFLIEGVPSLVLAICVFFFLPSRPDMSKYLNEEERLICLARLNSESLGEGGLGIDWRGVRHAFADWKTYVMAIIYSCLNLTLSSLGGFLPTIIATLGYSNARVSQLFTVPPYAVALVVMMLLTSVSDRMRRRGIFVAIVFIINTIGWIILLAVVKNQHARYFACFCITVGGYAAIPLMMSWTANNTGSQSQRAVALGMLNTLGQYTGIVSPFIFPTSQKPTWHVGFGLNLAFSLLAIILSLGMTTYYHMENKRRDRVEGGPPAKGVVLDVINQHDLAPGFRYLV</sequence>
<evidence type="ECO:0000256" key="6">
    <source>
        <dbReference type="SAM" id="Phobius"/>
    </source>
</evidence>
<evidence type="ECO:0000256" key="4">
    <source>
        <dbReference type="ARBA" id="ARBA00022989"/>
    </source>
</evidence>
<keyword evidence="2" id="KW-0813">Transport</keyword>
<keyword evidence="9" id="KW-1185">Reference proteome</keyword>
<feature type="domain" description="Major facilitator superfamily (MFS) profile" evidence="7">
    <location>
        <begin position="1"/>
        <end position="332"/>
    </location>
</feature>
<evidence type="ECO:0000256" key="3">
    <source>
        <dbReference type="ARBA" id="ARBA00022692"/>
    </source>
</evidence>
<dbReference type="HOGENOM" id="CLU_001265_0_3_1"/>
<feature type="transmembrane region" description="Helical" evidence="6">
    <location>
        <begin position="78"/>
        <end position="98"/>
    </location>
</feature>
<dbReference type="InterPro" id="IPR020846">
    <property type="entry name" value="MFS_dom"/>
</dbReference>
<feature type="transmembrane region" description="Helical" evidence="6">
    <location>
        <begin position="238"/>
        <end position="259"/>
    </location>
</feature>
<dbReference type="SUPFAM" id="SSF103473">
    <property type="entry name" value="MFS general substrate transporter"/>
    <property type="match status" value="1"/>
</dbReference>
<feature type="transmembrane region" description="Helical" evidence="6">
    <location>
        <begin position="212"/>
        <end position="232"/>
    </location>
</feature>
<dbReference type="InterPro" id="IPR036259">
    <property type="entry name" value="MFS_trans_sf"/>
</dbReference>
<keyword evidence="5 6" id="KW-0472">Membrane</keyword>
<dbReference type="OrthoDB" id="2985014at2759"/>
<dbReference type="GO" id="GO:0022857">
    <property type="term" value="F:transmembrane transporter activity"/>
    <property type="evidence" value="ECO:0007669"/>
    <property type="project" value="InterPro"/>
</dbReference>
<accession>A0A0C3F0A9</accession>
<proteinExistence type="predicted"/>
<dbReference type="PROSITE" id="PS50850">
    <property type="entry name" value="MFS"/>
    <property type="match status" value="1"/>
</dbReference>
<evidence type="ECO:0000313" key="8">
    <source>
        <dbReference type="EMBL" id="KIM78210.1"/>
    </source>
</evidence>
<reference evidence="9" key="2">
    <citation type="submission" date="2015-01" db="EMBL/GenBank/DDBJ databases">
        <title>Evolutionary Origins and Diversification of the Mycorrhizal Mutualists.</title>
        <authorList>
            <consortium name="DOE Joint Genome Institute"/>
            <consortium name="Mycorrhizal Genomics Consortium"/>
            <person name="Kohler A."/>
            <person name="Kuo A."/>
            <person name="Nagy L.G."/>
            <person name="Floudas D."/>
            <person name="Copeland A."/>
            <person name="Barry K.W."/>
            <person name="Cichocki N."/>
            <person name="Veneault-Fourrey C."/>
            <person name="LaButti K."/>
            <person name="Lindquist E.A."/>
            <person name="Lipzen A."/>
            <person name="Lundell T."/>
            <person name="Morin E."/>
            <person name="Murat C."/>
            <person name="Riley R."/>
            <person name="Ohm R."/>
            <person name="Sun H."/>
            <person name="Tunlid A."/>
            <person name="Henrissat B."/>
            <person name="Grigoriev I.V."/>
            <person name="Hibbett D.S."/>
            <person name="Martin F."/>
        </authorList>
    </citation>
    <scope>NUCLEOTIDE SEQUENCE [LARGE SCALE GENOMIC DNA]</scope>
    <source>
        <strain evidence="9">F 1598</strain>
    </source>
</reference>
<evidence type="ECO:0000313" key="9">
    <source>
        <dbReference type="Proteomes" id="UP000054166"/>
    </source>
</evidence>
<comment type="subcellular location">
    <subcellularLocation>
        <location evidence="1">Membrane</location>
        <topology evidence="1">Multi-pass membrane protein</topology>
    </subcellularLocation>
</comment>
<evidence type="ECO:0000259" key="7">
    <source>
        <dbReference type="PROSITE" id="PS50850"/>
    </source>
</evidence>
<dbReference type="Gene3D" id="1.20.1250.20">
    <property type="entry name" value="MFS general substrate transporter like domains"/>
    <property type="match status" value="2"/>
</dbReference>
<dbReference type="PANTHER" id="PTHR43791:SF36">
    <property type="entry name" value="TRANSPORTER, PUTATIVE (AFU_ORTHOLOGUE AFUA_6G08340)-RELATED"/>
    <property type="match status" value="1"/>
</dbReference>
<feature type="transmembrane region" description="Helical" evidence="6">
    <location>
        <begin position="147"/>
        <end position="175"/>
    </location>
</feature>
<protein>
    <recommendedName>
        <fullName evidence="7">Major facilitator superfamily (MFS) profile domain-containing protein</fullName>
    </recommendedName>
</protein>
<dbReference type="STRING" id="765440.A0A0C3F0A9"/>
<keyword evidence="4 6" id="KW-1133">Transmembrane helix</keyword>
<evidence type="ECO:0000256" key="2">
    <source>
        <dbReference type="ARBA" id="ARBA00022448"/>
    </source>
</evidence>
<feature type="transmembrane region" description="Helical" evidence="6">
    <location>
        <begin position="304"/>
        <end position="325"/>
    </location>
</feature>
<dbReference type="AlphaFoldDB" id="A0A0C3F0A9"/>
<dbReference type="InterPro" id="IPR011701">
    <property type="entry name" value="MFS"/>
</dbReference>
<dbReference type="FunFam" id="1.20.1250.20:FF:000013">
    <property type="entry name" value="MFS general substrate transporter"/>
    <property type="match status" value="1"/>
</dbReference>
<feature type="transmembrane region" description="Helical" evidence="6">
    <location>
        <begin position="181"/>
        <end position="200"/>
    </location>
</feature>
<keyword evidence="3 6" id="KW-0812">Transmembrane</keyword>
<feature type="transmembrane region" description="Helical" evidence="6">
    <location>
        <begin position="271"/>
        <end position="292"/>
    </location>
</feature>
<dbReference type="InParanoid" id="A0A0C3F0A9"/>
<evidence type="ECO:0000256" key="1">
    <source>
        <dbReference type="ARBA" id="ARBA00004141"/>
    </source>
</evidence>
<evidence type="ECO:0000256" key="5">
    <source>
        <dbReference type="ARBA" id="ARBA00023136"/>
    </source>
</evidence>
<reference evidence="8 9" key="1">
    <citation type="submission" date="2014-04" db="EMBL/GenBank/DDBJ databases">
        <authorList>
            <consortium name="DOE Joint Genome Institute"/>
            <person name="Kuo A."/>
            <person name="Tarkka M."/>
            <person name="Buscot F."/>
            <person name="Kohler A."/>
            <person name="Nagy L.G."/>
            <person name="Floudas D."/>
            <person name="Copeland A."/>
            <person name="Barry K.W."/>
            <person name="Cichocki N."/>
            <person name="Veneault-Fourrey C."/>
            <person name="LaButti K."/>
            <person name="Lindquist E.A."/>
            <person name="Lipzen A."/>
            <person name="Lundell T."/>
            <person name="Morin E."/>
            <person name="Murat C."/>
            <person name="Sun H."/>
            <person name="Tunlid A."/>
            <person name="Henrissat B."/>
            <person name="Grigoriev I.V."/>
            <person name="Hibbett D.S."/>
            <person name="Martin F."/>
            <person name="Nordberg H.P."/>
            <person name="Cantor M.N."/>
            <person name="Hua S.X."/>
        </authorList>
    </citation>
    <scope>NUCLEOTIDE SEQUENCE [LARGE SCALE GENOMIC DNA]</scope>
    <source>
        <strain evidence="8 9">F 1598</strain>
    </source>
</reference>
<dbReference type="EMBL" id="KN833018">
    <property type="protein sequence ID" value="KIM78210.1"/>
    <property type="molecule type" value="Genomic_DNA"/>
</dbReference>
<feature type="transmembrane region" description="Helical" evidence="6">
    <location>
        <begin position="6"/>
        <end position="24"/>
    </location>
</feature>
<dbReference type="GO" id="GO:0016020">
    <property type="term" value="C:membrane"/>
    <property type="evidence" value="ECO:0007669"/>
    <property type="project" value="UniProtKB-SubCell"/>
</dbReference>
<dbReference type="Proteomes" id="UP000054166">
    <property type="component" value="Unassembled WGS sequence"/>
</dbReference>
<dbReference type="PANTHER" id="PTHR43791">
    <property type="entry name" value="PERMEASE-RELATED"/>
    <property type="match status" value="1"/>
</dbReference>
<feature type="transmembrane region" description="Helical" evidence="6">
    <location>
        <begin position="45"/>
        <end position="66"/>
    </location>
</feature>
<gene>
    <name evidence="8" type="ORF">PILCRDRAFT_824687</name>
</gene>
<organism evidence="8 9">
    <name type="scientific">Piloderma croceum (strain F 1598)</name>
    <dbReference type="NCBI Taxonomy" id="765440"/>
    <lineage>
        <taxon>Eukaryota</taxon>
        <taxon>Fungi</taxon>
        <taxon>Dikarya</taxon>
        <taxon>Basidiomycota</taxon>
        <taxon>Agaricomycotina</taxon>
        <taxon>Agaricomycetes</taxon>
        <taxon>Agaricomycetidae</taxon>
        <taxon>Atheliales</taxon>
        <taxon>Atheliaceae</taxon>
        <taxon>Piloderma</taxon>
    </lineage>
</organism>